<dbReference type="SUPFAM" id="SSF47336">
    <property type="entry name" value="ACP-like"/>
    <property type="match status" value="1"/>
</dbReference>
<name>A0A4R1QX68_9FIRM</name>
<evidence type="ECO:0000313" key="1">
    <source>
        <dbReference type="EMBL" id="TCL56064.1"/>
    </source>
</evidence>
<dbReference type="AlphaFoldDB" id="A0A4R1QX68"/>
<dbReference type="Gene3D" id="1.10.1200.10">
    <property type="entry name" value="ACP-like"/>
    <property type="match status" value="1"/>
</dbReference>
<accession>A0A4R1QX68</accession>
<organism evidence="1 2">
    <name type="scientific">Allofournierella massiliensis</name>
    <dbReference type="NCBI Taxonomy" id="1650663"/>
    <lineage>
        <taxon>Bacteria</taxon>
        <taxon>Bacillati</taxon>
        <taxon>Bacillota</taxon>
        <taxon>Clostridia</taxon>
        <taxon>Eubacteriales</taxon>
        <taxon>Oscillospiraceae</taxon>
        <taxon>Allofournierella</taxon>
    </lineage>
</organism>
<dbReference type="STRING" id="1650663.GCA_001486665_01055"/>
<evidence type="ECO:0008006" key="3">
    <source>
        <dbReference type="Google" id="ProtNLM"/>
    </source>
</evidence>
<evidence type="ECO:0000313" key="2">
    <source>
        <dbReference type="Proteomes" id="UP000295184"/>
    </source>
</evidence>
<dbReference type="InterPro" id="IPR036736">
    <property type="entry name" value="ACP-like_sf"/>
</dbReference>
<protein>
    <recommendedName>
        <fullName evidence="3">Phosphopantetheine binding protein</fullName>
    </recommendedName>
</protein>
<gene>
    <name evidence="1" type="ORF">EDD77_11418</name>
</gene>
<dbReference type="OrthoDB" id="6462171at2"/>
<dbReference type="RefSeq" id="WP_058963523.1">
    <property type="nucleotide sequence ID" value="NZ_CABKVM010000014.1"/>
</dbReference>
<sequence>MQLTDDMILSLIANACGTPRALEEGMDLIESGLMDSLARITLFEGLEDLGVELSPTQLAPDALRSAPAILAAVHAAL</sequence>
<proteinExistence type="predicted"/>
<reference evidence="1 2" key="1">
    <citation type="submission" date="2019-03" db="EMBL/GenBank/DDBJ databases">
        <title>Genomic Encyclopedia of Type Strains, Phase IV (KMG-IV): sequencing the most valuable type-strain genomes for metagenomic binning, comparative biology and taxonomic classification.</title>
        <authorList>
            <person name="Goeker M."/>
        </authorList>
    </citation>
    <scope>NUCLEOTIDE SEQUENCE [LARGE SCALE GENOMIC DNA]</scope>
    <source>
        <strain evidence="1 2">DSM 100451</strain>
    </source>
</reference>
<comment type="caution">
    <text evidence="1">The sequence shown here is derived from an EMBL/GenBank/DDBJ whole genome shotgun (WGS) entry which is preliminary data.</text>
</comment>
<dbReference type="EMBL" id="SLUM01000014">
    <property type="protein sequence ID" value="TCL56064.1"/>
    <property type="molecule type" value="Genomic_DNA"/>
</dbReference>
<dbReference type="Proteomes" id="UP000295184">
    <property type="component" value="Unassembled WGS sequence"/>
</dbReference>